<gene>
    <name evidence="1" type="ORF">F4V43_02130</name>
</gene>
<comment type="caution">
    <text evidence="1">The sequence shown here is derived from an EMBL/GenBank/DDBJ whole genome shotgun (WGS) entry which is preliminary data.</text>
</comment>
<proteinExistence type="predicted"/>
<organism evidence="1 2">
    <name type="scientific">Paenibacillus spiritus</name>
    <dbReference type="NCBI Taxonomy" id="2496557"/>
    <lineage>
        <taxon>Bacteria</taxon>
        <taxon>Bacillati</taxon>
        <taxon>Bacillota</taxon>
        <taxon>Bacilli</taxon>
        <taxon>Bacillales</taxon>
        <taxon>Paenibacillaceae</taxon>
        <taxon>Paenibacillus</taxon>
    </lineage>
</organism>
<dbReference type="EMBL" id="VYKK01000004">
    <property type="protein sequence ID" value="KAA9007307.1"/>
    <property type="molecule type" value="Genomic_DNA"/>
</dbReference>
<dbReference type="OrthoDB" id="2584319at2"/>
<protein>
    <submittedName>
        <fullName evidence="1">AAA family ATPase</fullName>
    </submittedName>
</protein>
<evidence type="ECO:0000313" key="1">
    <source>
        <dbReference type="EMBL" id="KAA9007307.1"/>
    </source>
</evidence>
<evidence type="ECO:0000313" key="2">
    <source>
        <dbReference type="Proteomes" id="UP000367750"/>
    </source>
</evidence>
<sequence length="379" mass="43204">MAGFRKNVRTNIPKVDLQSYKTIIASGYKGGKTRLYKELTELHYPNDPQADLHIAFEPGEKSWHLRNTIALYEEEKPWEYFKNEIVKGLVEEAKTNPVTKLIGIDTVDRCIDSCTDYIIEKASKKYGKKFTSLQDVTQSTNENGYILLQNELSQQFDILTKLGIGFVYICWTKEKEVTTIDGVKYNTLELMMSATGKKVFESQADLICCLHTEVKVTNKDGEIIEENEKTKKGKDIASNFHTTEVKMYFRPSNYISVAGGRFTNLPEKVDYSAENFFKVFKDAVEGQIGKVGKSLEEIKIEEVAIRDEKAREYAEEVFSAEDLIAKINEQKTRFTNEQLTQFIVPEFKKILGTTAYPTVTDVNALAEAVKFITEFNVSN</sequence>
<dbReference type="Pfam" id="PF13479">
    <property type="entry name" value="AAA_24"/>
    <property type="match status" value="1"/>
</dbReference>
<reference evidence="1 2" key="1">
    <citation type="submission" date="2019-09" db="EMBL/GenBank/DDBJ databases">
        <title>Bacillus ochoae sp. nov., Paenibacillus whitsoniae sp. nov., Paenibacillus spiritus sp. nov. Isolated from the Mars Exploration Rover during spacecraft assembly.</title>
        <authorList>
            <person name="Seuylemezian A."/>
            <person name="Vaishampayan P."/>
        </authorList>
    </citation>
    <scope>NUCLEOTIDE SEQUENCE [LARGE SCALE GENOMIC DNA]</scope>
    <source>
        <strain evidence="1 2">MER_111</strain>
    </source>
</reference>
<name>A0A5J5GGT8_9BACL</name>
<dbReference type="Proteomes" id="UP000367750">
    <property type="component" value="Unassembled WGS sequence"/>
</dbReference>
<dbReference type="AlphaFoldDB" id="A0A5J5GGT8"/>
<dbReference type="RefSeq" id="WP_150456597.1">
    <property type="nucleotide sequence ID" value="NZ_VYKK01000004.1"/>
</dbReference>
<accession>A0A5J5GGT8</accession>
<keyword evidence="2" id="KW-1185">Reference proteome</keyword>